<evidence type="ECO:0000256" key="3">
    <source>
        <dbReference type="ARBA" id="ARBA00023274"/>
    </source>
</evidence>
<dbReference type="InterPro" id="IPR000702">
    <property type="entry name" value="Ribosomal_uL6-like"/>
</dbReference>
<feature type="domain" description="Large ribosomal subunit protein uL6 alpha-beta" evidence="4">
    <location>
        <begin position="87"/>
        <end position="163"/>
    </location>
</feature>
<gene>
    <name evidence="5" type="ORF">A4X13_0g769</name>
</gene>
<evidence type="ECO:0000259" key="4">
    <source>
        <dbReference type="Pfam" id="PF00347"/>
    </source>
</evidence>
<dbReference type="SUPFAM" id="SSF56053">
    <property type="entry name" value="Ribosomal protein L6"/>
    <property type="match status" value="2"/>
</dbReference>
<evidence type="ECO:0000256" key="1">
    <source>
        <dbReference type="ARBA" id="ARBA00009356"/>
    </source>
</evidence>
<accession>A0A177TS49</accession>
<organism evidence="5 6">
    <name type="scientific">Tilletia indica</name>
    <dbReference type="NCBI Taxonomy" id="43049"/>
    <lineage>
        <taxon>Eukaryota</taxon>
        <taxon>Fungi</taxon>
        <taxon>Dikarya</taxon>
        <taxon>Basidiomycota</taxon>
        <taxon>Ustilaginomycotina</taxon>
        <taxon>Exobasidiomycetes</taxon>
        <taxon>Tilletiales</taxon>
        <taxon>Tilletiaceae</taxon>
        <taxon>Tilletia</taxon>
    </lineage>
</organism>
<dbReference type="FunFam" id="3.90.930.12:FF:000004">
    <property type="entry name" value="60S ribosomal protein L9"/>
    <property type="match status" value="1"/>
</dbReference>
<proteinExistence type="inferred from homology"/>
<keyword evidence="3" id="KW-0687">Ribonucleoprotein</keyword>
<dbReference type="Gene3D" id="3.90.930.12">
    <property type="entry name" value="Ribosomal protein L6, alpha-beta domain"/>
    <property type="match status" value="2"/>
</dbReference>
<dbReference type="GO" id="GO:0019843">
    <property type="term" value="F:rRNA binding"/>
    <property type="evidence" value="ECO:0007669"/>
    <property type="project" value="InterPro"/>
</dbReference>
<dbReference type="Pfam" id="PF00347">
    <property type="entry name" value="Ribosomal_L6"/>
    <property type="match status" value="2"/>
</dbReference>
<evidence type="ECO:0000313" key="6">
    <source>
        <dbReference type="Proteomes" id="UP000077521"/>
    </source>
</evidence>
<dbReference type="PANTHER" id="PTHR11655:SF16">
    <property type="entry name" value="60S RIBOSOMAL PROTEIN L9"/>
    <property type="match status" value="1"/>
</dbReference>
<keyword evidence="6" id="KW-1185">Reference proteome</keyword>
<evidence type="ECO:0000256" key="2">
    <source>
        <dbReference type="ARBA" id="ARBA00022980"/>
    </source>
</evidence>
<evidence type="ECO:0000313" key="5">
    <source>
        <dbReference type="EMBL" id="KAE8259800.1"/>
    </source>
</evidence>
<sequence>MLAWHSSNHVDEENHVLSKISCELGTVRNRLRPSKVSSALPAARNHFPEHHCSSPIKPSRQGHQRFKVRSHTHNTMLQLYKDLDLEIPEGVEVSLHSRKATVKGPRGELTKDVRHMQMDIRLIKGPKGQKLKFIVWHGGRKHVACLRTAKAVFANMITGVTVGFRYKMRAVYAHFPINIIVAGDGRSAEIRNFLGEKRVRNVQMRKGVTISEDKAQKDQVLVEGNDIEEVSQSAADLHGQCLVKNKDIRKFLDGIYCSAKGAIVQAEN</sequence>
<dbReference type="GO" id="GO:0003735">
    <property type="term" value="F:structural constituent of ribosome"/>
    <property type="evidence" value="ECO:0007669"/>
    <property type="project" value="InterPro"/>
</dbReference>
<comment type="caution">
    <text evidence="5">The sequence shown here is derived from an EMBL/GenBank/DDBJ whole genome shotgun (WGS) entry which is preliminary data.</text>
</comment>
<feature type="domain" description="Large ribosomal subunit protein uL6 alpha-beta" evidence="4">
    <location>
        <begin position="175"/>
        <end position="254"/>
    </location>
</feature>
<dbReference type="PANTHER" id="PTHR11655">
    <property type="entry name" value="60S/50S RIBOSOMAL PROTEIN L6/L9"/>
    <property type="match status" value="1"/>
</dbReference>
<dbReference type="GO" id="GO:0002181">
    <property type="term" value="P:cytoplasmic translation"/>
    <property type="evidence" value="ECO:0007669"/>
    <property type="project" value="TreeGrafter"/>
</dbReference>
<dbReference type="GO" id="GO:0022625">
    <property type="term" value="C:cytosolic large ribosomal subunit"/>
    <property type="evidence" value="ECO:0007669"/>
    <property type="project" value="TreeGrafter"/>
</dbReference>
<keyword evidence="2" id="KW-0689">Ribosomal protein</keyword>
<dbReference type="EMBL" id="LWDF02000026">
    <property type="protein sequence ID" value="KAE8259800.1"/>
    <property type="molecule type" value="Genomic_DNA"/>
</dbReference>
<dbReference type="InterPro" id="IPR036789">
    <property type="entry name" value="Ribosomal_uL6-like_a/b-dom_sf"/>
</dbReference>
<dbReference type="AlphaFoldDB" id="A0A177TS49"/>
<reference evidence="5" key="2">
    <citation type="journal article" date="2019" name="IMA Fungus">
        <title>Genome sequencing and comparison of five Tilletia species to identify candidate genes for the detection of regulated species infecting wheat.</title>
        <authorList>
            <person name="Nguyen H.D.T."/>
            <person name="Sultana T."/>
            <person name="Kesanakurti P."/>
            <person name="Hambleton S."/>
        </authorList>
    </citation>
    <scope>NUCLEOTIDE SEQUENCE</scope>
    <source>
        <strain evidence="5">DAOMC 236416</strain>
    </source>
</reference>
<protein>
    <recommendedName>
        <fullName evidence="4">Large ribosomal subunit protein uL6 alpha-beta domain-containing protein</fullName>
    </recommendedName>
</protein>
<name>A0A177TS49_9BASI</name>
<reference evidence="5" key="1">
    <citation type="submission" date="2016-04" db="EMBL/GenBank/DDBJ databases">
        <authorList>
            <person name="Nguyen H.D."/>
            <person name="Samba Siva P."/>
            <person name="Cullis J."/>
            <person name="Levesque C.A."/>
            <person name="Hambleton S."/>
        </authorList>
    </citation>
    <scope>NUCLEOTIDE SEQUENCE</scope>
    <source>
        <strain evidence="5">DAOMC 236416</strain>
    </source>
</reference>
<dbReference type="Proteomes" id="UP000077521">
    <property type="component" value="Unassembled WGS sequence"/>
</dbReference>
<dbReference type="InterPro" id="IPR020040">
    <property type="entry name" value="Ribosomal_uL6_a/b-dom"/>
</dbReference>
<comment type="similarity">
    <text evidence="1">Belongs to the universal ribosomal protein uL6 family.</text>
</comment>
<dbReference type="FunFam" id="3.90.930.12:FF:000003">
    <property type="entry name" value="60S ribosomal protein L9"/>
    <property type="match status" value="1"/>
</dbReference>